<evidence type="ECO:0008006" key="3">
    <source>
        <dbReference type="Google" id="ProtNLM"/>
    </source>
</evidence>
<dbReference type="Proteomes" id="UP000552709">
    <property type="component" value="Unassembled WGS sequence"/>
</dbReference>
<reference evidence="1 2" key="1">
    <citation type="submission" date="2020-08" db="EMBL/GenBank/DDBJ databases">
        <title>Genomic Encyclopedia of Type Strains, Phase IV (KMG-IV): sequencing the most valuable type-strain genomes for metagenomic binning, comparative biology and taxonomic classification.</title>
        <authorList>
            <person name="Goeker M."/>
        </authorList>
    </citation>
    <scope>NUCLEOTIDE SEQUENCE [LARGE SCALE GENOMIC DNA]</scope>
    <source>
        <strain evidence="1 2">DSM 27939</strain>
    </source>
</reference>
<dbReference type="RefSeq" id="WP_184132676.1">
    <property type="nucleotide sequence ID" value="NZ_JACHFL010000006.1"/>
</dbReference>
<evidence type="ECO:0000313" key="1">
    <source>
        <dbReference type="EMBL" id="MBB5363543.1"/>
    </source>
</evidence>
<dbReference type="InterPro" id="IPR015943">
    <property type="entry name" value="WD40/YVTN_repeat-like_dom_sf"/>
</dbReference>
<dbReference type="AlphaFoldDB" id="A0A7W8JX55"/>
<gene>
    <name evidence="1" type="ORF">HNQ08_002649</name>
</gene>
<accession>A0A7W8JX55</accession>
<proteinExistence type="predicted"/>
<dbReference type="SUPFAM" id="SSF110296">
    <property type="entry name" value="Oligoxyloglucan reducing end-specific cellobiohydrolase"/>
    <property type="match status" value="1"/>
</dbReference>
<sequence length="843" mass="89255">MALPPPNLDDRTFEQLLEAAIARARQSAPGWTDFSAGEPGTVLLEAFAFLTDTMIYRLNRLPQRAYVEFLRLLGVVMLPPSAARVTLRFTRTGTSDAALLIPAGTRVTTGASTSGTAPVFSTLRDAELPAGSEGIDVPAIHAEFVVGELLGVPGAAGGTFWVARPPIVAPVTDVPGADLIVAVEARAAEVQPSTPIMTWEGKVYRIAREVPFFSAGGGDPQTYLADRLAGSVTFAPGASGSAPPIEAGREVRAWYWRGGGEDGNVAPGTLTAALGTLPSVMVTNPAAASGGQAAETLERALVRGPQHVRHQHRAVTASDYEFIALSHARSVARARAFTQRELWAHGTPGTVGLVLVPEVPPGERAQLTPERLLGAQQPEVLGNIGRAVEVRRILGTACDMQWARCKTVRVSARVVARRYQNREQIRASVLERLRLTINPLPTVHSEHGWRFGQTLRASDVYGVALAEPGVAWVDRVGLYVDEQPQGEVRSLDRDAFQPGTWYAACGERLFRSLNDGEGWEAVLTVPGETLRLVCAHPAQPGFLAAIGDTAAQGVTVRVSLDCGESWQPPQTLDVKVQDAAWVTRAGQASLLLATDTGLLDVFVAPGQARVTPLAVTPGTPNLPLYAVTAYHDPQGDVTVAVAAQSLGGVYLSGGGGSKSFRSIGLTTLDVRVLAVQRDGARAFLWAGLAAVGDEDGPGCRRWELRGQEDPPEGWVTHRAGWQGGSCLALAFTPDAAYAASHHMGVAHLPLAAGTPTWVTPAVDSGLPLNDQRRFERVRAVAAAPQLVLAGGPWGLRVSRDAGQTYQPVVQEGGADAVTLPPTWLFCSGAHDIEVISEDEATGP</sequence>
<comment type="caution">
    <text evidence="1">The sequence shown here is derived from an EMBL/GenBank/DDBJ whole genome shotgun (WGS) entry which is preliminary data.</text>
</comment>
<protein>
    <recommendedName>
        <fullName evidence="3">Baseplate assembly protein</fullName>
    </recommendedName>
</protein>
<keyword evidence="2" id="KW-1185">Reference proteome</keyword>
<name>A0A7W8JX55_9DEIO</name>
<evidence type="ECO:0000313" key="2">
    <source>
        <dbReference type="Proteomes" id="UP000552709"/>
    </source>
</evidence>
<organism evidence="1 2">
    <name type="scientific">Deinococcus humi</name>
    <dbReference type="NCBI Taxonomy" id="662880"/>
    <lineage>
        <taxon>Bacteria</taxon>
        <taxon>Thermotogati</taxon>
        <taxon>Deinococcota</taxon>
        <taxon>Deinococci</taxon>
        <taxon>Deinococcales</taxon>
        <taxon>Deinococcaceae</taxon>
        <taxon>Deinococcus</taxon>
    </lineage>
</organism>
<dbReference type="Gene3D" id="2.130.10.10">
    <property type="entry name" value="YVTN repeat-like/Quinoprotein amine dehydrogenase"/>
    <property type="match status" value="1"/>
</dbReference>
<dbReference type="EMBL" id="JACHFL010000006">
    <property type="protein sequence ID" value="MBB5363543.1"/>
    <property type="molecule type" value="Genomic_DNA"/>
</dbReference>